<evidence type="ECO:0000313" key="2">
    <source>
        <dbReference type="EMBL" id="KAL2273556.1"/>
    </source>
</evidence>
<feature type="signal peptide" evidence="1">
    <location>
        <begin position="1"/>
        <end position="21"/>
    </location>
</feature>
<gene>
    <name evidence="2" type="ORF">FJTKL_04408</name>
</gene>
<evidence type="ECO:0000256" key="1">
    <source>
        <dbReference type="SAM" id="SignalP"/>
    </source>
</evidence>
<keyword evidence="1" id="KW-0732">Signal</keyword>
<evidence type="ECO:0008006" key="4">
    <source>
        <dbReference type="Google" id="ProtNLM"/>
    </source>
</evidence>
<dbReference type="EMBL" id="JBAWTH010000181">
    <property type="protein sequence ID" value="KAL2273556.1"/>
    <property type="molecule type" value="Genomic_DNA"/>
</dbReference>
<name>A0ABR4DT50_9PEZI</name>
<comment type="caution">
    <text evidence="2">The sequence shown here is derived from an EMBL/GenBank/DDBJ whole genome shotgun (WGS) entry which is preliminary data.</text>
</comment>
<feature type="chain" id="PRO_5046813403" description="Secreted protein" evidence="1">
    <location>
        <begin position="22"/>
        <end position="82"/>
    </location>
</feature>
<organism evidence="2 3">
    <name type="scientific">Diaporthe vaccinii</name>
    <dbReference type="NCBI Taxonomy" id="105482"/>
    <lineage>
        <taxon>Eukaryota</taxon>
        <taxon>Fungi</taxon>
        <taxon>Dikarya</taxon>
        <taxon>Ascomycota</taxon>
        <taxon>Pezizomycotina</taxon>
        <taxon>Sordariomycetes</taxon>
        <taxon>Sordariomycetidae</taxon>
        <taxon>Diaporthales</taxon>
        <taxon>Diaporthaceae</taxon>
        <taxon>Diaporthe</taxon>
        <taxon>Diaporthe eres species complex</taxon>
    </lineage>
</organism>
<evidence type="ECO:0000313" key="3">
    <source>
        <dbReference type="Proteomes" id="UP001600888"/>
    </source>
</evidence>
<dbReference type="Proteomes" id="UP001600888">
    <property type="component" value="Unassembled WGS sequence"/>
</dbReference>
<accession>A0ABR4DT50</accession>
<protein>
    <recommendedName>
        <fullName evidence="4">Secreted protein</fullName>
    </recommendedName>
</protein>
<proteinExistence type="predicted"/>
<sequence>MITVLFRLIALLLLRWYQVRVSFFASCTLWYRPFQISCSKPLRNKRADLPNGNKKENMRENTRSRTLKHCNPNLDCRQVAFP</sequence>
<keyword evidence="3" id="KW-1185">Reference proteome</keyword>
<reference evidence="2 3" key="1">
    <citation type="submission" date="2024-03" db="EMBL/GenBank/DDBJ databases">
        <title>A high-quality draft genome sequence of Diaporthe vaccinii, a causative agent of upright dieback and viscid rot disease in cranberry plants.</title>
        <authorList>
            <person name="Sarrasin M."/>
            <person name="Lang B.F."/>
            <person name="Burger G."/>
        </authorList>
    </citation>
    <scope>NUCLEOTIDE SEQUENCE [LARGE SCALE GENOMIC DNA]</scope>
    <source>
        <strain evidence="2 3">IS7</strain>
    </source>
</reference>